<dbReference type="Pfam" id="PF18759">
    <property type="entry name" value="Plavaka"/>
    <property type="match status" value="1"/>
</dbReference>
<reference evidence="4" key="2">
    <citation type="submission" date="2015-01" db="EMBL/GenBank/DDBJ databases">
        <title>Evolutionary Origins and Diversification of the Mycorrhizal Mutualists.</title>
        <authorList>
            <consortium name="DOE Joint Genome Institute"/>
            <consortium name="Mycorrhizal Genomics Consortium"/>
            <person name="Kohler A."/>
            <person name="Kuo A."/>
            <person name="Nagy L.G."/>
            <person name="Floudas D."/>
            <person name="Copeland A."/>
            <person name="Barry K.W."/>
            <person name="Cichocki N."/>
            <person name="Veneault-Fourrey C."/>
            <person name="LaButti K."/>
            <person name="Lindquist E.A."/>
            <person name="Lipzen A."/>
            <person name="Lundell T."/>
            <person name="Morin E."/>
            <person name="Murat C."/>
            <person name="Riley R."/>
            <person name="Ohm R."/>
            <person name="Sun H."/>
            <person name="Tunlid A."/>
            <person name="Henrissat B."/>
            <person name="Grigoriev I.V."/>
            <person name="Hibbett D.S."/>
            <person name="Martin F."/>
        </authorList>
    </citation>
    <scope>NUCLEOTIDE SEQUENCE [LARGE SCALE GENOMIC DNA]</scope>
    <source>
        <strain evidence="4">UH-Slu-Lm8-n1</strain>
    </source>
</reference>
<protein>
    <recommendedName>
        <fullName evidence="2">C2H2-type domain-containing protein</fullName>
    </recommendedName>
</protein>
<dbReference type="Proteomes" id="UP000054485">
    <property type="component" value="Unassembled WGS sequence"/>
</dbReference>
<dbReference type="OrthoDB" id="3232986at2759"/>
<gene>
    <name evidence="3" type="ORF">CY34DRAFT_27215</name>
</gene>
<dbReference type="PROSITE" id="PS50157">
    <property type="entry name" value="ZINC_FINGER_C2H2_2"/>
    <property type="match status" value="1"/>
</dbReference>
<keyword evidence="1" id="KW-0479">Metal-binding</keyword>
<dbReference type="HOGENOM" id="CLU_006344_10_2_1"/>
<keyword evidence="4" id="KW-1185">Reference proteome</keyword>
<sequence>MPTPTCPKCRKVFTKDSSITRHLSQPWTSCHSSVRDIVDILEFMDVVPLQRSLNLPQNLDASVGMGQGFGVGGDLQFDAQAGDSMDTNLDGDLAGNSPPPNEEWYEGAAKCYSQDGITFLDLFDANKHADYRKENLFYPFALREEWEVADFLLHSALSMAAINNFLQLSMVHLRSRAEMLPKGPSWKCQLIPSLHGTKSPIQLFWRDLVECLESLFSNPLFHDQLDFIPRHIYKTAARLLRVYSEWLTGDAAWSIQDQLPQGAMILGTVLSSDKTNVTTMTGARVTHPLLLGLANIRMRTHMKLSSKAFMLMALLPILQYLHPNQCMWGMLEDHLIHKCLSIVLQPLMKAAELGIMMSDPVGNIHHCFTPLAAYIVDTPEACMLACVRGKTSPFTLASYLQFGDNFSFFAACTEFRLNGVFTPFWKNWRFGDPAIFLTPEALHHWHKQFYDHDVQWCLVVLGAVEFNFRISILQPVTGYCHFSNGISKLKQVMGRVHRNIQRYIIGLIAGAAPCRFVVAICTLMDVRYLAQSPSPDDSVLASIDRSLAIFHDNKNVIMTLGTRMGMKRVIKNWHIPKLELMQSITASMSQVGTLIQWSADATEHTHISEIKDLVWHTNNNDYNPQICCHLD</sequence>
<keyword evidence="1" id="KW-0862">Zinc</keyword>
<accession>A0A0D0A2U5</accession>
<evidence type="ECO:0000259" key="2">
    <source>
        <dbReference type="PROSITE" id="PS50157"/>
    </source>
</evidence>
<dbReference type="EMBL" id="KN836228">
    <property type="protein sequence ID" value="KIK32479.1"/>
    <property type="molecule type" value="Genomic_DNA"/>
</dbReference>
<dbReference type="InterPro" id="IPR041078">
    <property type="entry name" value="Plavaka"/>
</dbReference>
<reference evidence="3 4" key="1">
    <citation type="submission" date="2014-04" db="EMBL/GenBank/DDBJ databases">
        <authorList>
            <consortium name="DOE Joint Genome Institute"/>
            <person name="Kuo A."/>
            <person name="Ruytinx J."/>
            <person name="Rineau F."/>
            <person name="Colpaert J."/>
            <person name="Kohler A."/>
            <person name="Nagy L.G."/>
            <person name="Floudas D."/>
            <person name="Copeland A."/>
            <person name="Barry K.W."/>
            <person name="Cichocki N."/>
            <person name="Veneault-Fourrey C."/>
            <person name="LaButti K."/>
            <person name="Lindquist E.A."/>
            <person name="Lipzen A."/>
            <person name="Lundell T."/>
            <person name="Morin E."/>
            <person name="Murat C."/>
            <person name="Sun H."/>
            <person name="Tunlid A."/>
            <person name="Henrissat B."/>
            <person name="Grigoriev I.V."/>
            <person name="Hibbett D.S."/>
            <person name="Martin F."/>
            <person name="Nordberg H.P."/>
            <person name="Cantor M.N."/>
            <person name="Hua S.X."/>
        </authorList>
    </citation>
    <scope>NUCLEOTIDE SEQUENCE [LARGE SCALE GENOMIC DNA]</scope>
    <source>
        <strain evidence="3 4">UH-Slu-Lm8-n1</strain>
    </source>
</reference>
<dbReference type="InterPro" id="IPR013087">
    <property type="entry name" value="Znf_C2H2_type"/>
</dbReference>
<evidence type="ECO:0000313" key="3">
    <source>
        <dbReference type="EMBL" id="KIK32479.1"/>
    </source>
</evidence>
<dbReference type="InParanoid" id="A0A0D0A2U5"/>
<feature type="domain" description="C2H2-type" evidence="2">
    <location>
        <begin position="4"/>
        <end position="36"/>
    </location>
</feature>
<proteinExistence type="predicted"/>
<dbReference type="GO" id="GO:0008270">
    <property type="term" value="F:zinc ion binding"/>
    <property type="evidence" value="ECO:0007669"/>
    <property type="project" value="UniProtKB-KW"/>
</dbReference>
<evidence type="ECO:0000313" key="4">
    <source>
        <dbReference type="Proteomes" id="UP000054485"/>
    </source>
</evidence>
<organism evidence="3 4">
    <name type="scientific">Suillus luteus UH-Slu-Lm8-n1</name>
    <dbReference type="NCBI Taxonomy" id="930992"/>
    <lineage>
        <taxon>Eukaryota</taxon>
        <taxon>Fungi</taxon>
        <taxon>Dikarya</taxon>
        <taxon>Basidiomycota</taxon>
        <taxon>Agaricomycotina</taxon>
        <taxon>Agaricomycetes</taxon>
        <taxon>Agaricomycetidae</taxon>
        <taxon>Boletales</taxon>
        <taxon>Suillineae</taxon>
        <taxon>Suillaceae</taxon>
        <taxon>Suillus</taxon>
    </lineage>
</organism>
<dbReference type="AlphaFoldDB" id="A0A0D0A2U5"/>
<evidence type="ECO:0000256" key="1">
    <source>
        <dbReference type="PROSITE-ProRule" id="PRU00042"/>
    </source>
</evidence>
<name>A0A0D0A2U5_9AGAM</name>
<keyword evidence="1" id="KW-0863">Zinc-finger</keyword>